<name>A0ABQ9FET1_TEGGR</name>
<proteinExistence type="predicted"/>
<organism evidence="1 2">
    <name type="scientific">Tegillarca granosa</name>
    <name type="common">Malaysian cockle</name>
    <name type="synonym">Anadara granosa</name>
    <dbReference type="NCBI Taxonomy" id="220873"/>
    <lineage>
        <taxon>Eukaryota</taxon>
        <taxon>Metazoa</taxon>
        <taxon>Spiralia</taxon>
        <taxon>Lophotrochozoa</taxon>
        <taxon>Mollusca</taxon>
        <taxon>Bivalvia</taxon>
        <taxon>Autobranchia</taxon>
        <taxon>Pteriomorphia</taxon>
        <taxon>Arcoida</taxon>
        <taxon>Arcoidea</taxon>
        <taxon>Arcidae</taxon>
        <taxon>Tegillarca</taxon>
    </lineage>
</organism>
<dbReference type="EMBL" id="JARBDR010000337">
    <property type="protein sequence ID" value="KAJ8315017.1"/>
    <property type="molecule type" value="Genomic_DNA"/>
</dbReference>
<keyword evidence="2" id="KW-1185">Reference proteome</keyword>
<sequence length="75" mass="8835">MTEAGFFVLVGDYCVRCYACGLRCWEELDDPRVEHIKFSKNCPHVLECKGKDYIDIKKNVFNEKKITFIEKTKLK</sequence>
<dbReference type="SUPFAM" id="SSF57924">
    <property type="entry name" value="Inhibitor of apoptosis (IAP) repeat"/>
    <property type="match status" value="1"/>
</dbReference>
<protein>
    <submittedName>
        <fullName evidence="1">Uncharacterized protein</fullName>
    </submittedName>
</protein>
<dbReference type="Proteomes" id="UP001217089">
    <property type="component" value="Unassembled WGS sequence"/>
</dbReference>
<gene>
    <name evidence="1" type="ORF">KUTeg_007167</name>
</gene>
<dbReference type="Gene3D" id="1.10.1170.10">
    <property type="entry name" value="Inhibitor Of Apoptosis Protein (2mihbC-IAP-1), Chain A"/>
    <property type="match status" value="1"/>
</dbReference>
<dbReference type="InterPro" id="IPR001370">
    <property type="entry name" value="BIR_rpt"/>
</dbReference>
<evidence type="ECO:0000313" key="2">
    <source>
        <dbReference type="Proteomes" id="UP001217089"/>
    </source>
</evidence>
<reference evidence="1 2" key="1">
    <citation type="submission" date="2022-12" db="EMBL/GenBank/DDBJ databases">
        <title>Chromosome-level genome of Tegillarca granosa.</title>
        <authorList>
            <person name="Kim J."/>
        </authorList>
    </citation>
    <scope>NUCLEOTIDE SEQUENCE [LARGE SCALE GENOMIC DNA]</scope>
    <source>
        <strain evidence="1">Teg-2019</strain>
        <tissue evidence="1">Adductor muscle</tissue>
    </source>
</reference>
<evidence type="ECO:0000313" key="1">
    <source>
        <dbReference type="EMBL" id="KAJ8315017.1"/>
    </source>
</evidence>
<dbReference type="PROSITE" id="PS50143">
    <property type="entry name" value="BIR_REPEAT_2"/>
    <property type="match status" value="1"/>
</dbReference>
<comment type="caution">
    <text evidence="1">The sequence shown here is derived from an EMBL/GenBank/DDBJ whole genome shotgun (WGS) entry which is preliminary data.</text>
</comment>
<accession>A0ABQ9FET1</accession>
<dbReference type="Pfam" id="PF00653">
    <property type="entry name" value="BIR"/>
    <property type="match status" value="1"/>
</dbReference>